<comment type="subcellular location">
    <subcellularLocation>
        <location evidence="1">Membrane</location>
        <topology evidence="1">Single-pass type II membrane protein</topology>
    </subcellularLocation>
</comment>
<keyword evidence="5 8" id="KW-0472">Membrane</keyword>
<dbReference type="GO" id="GO:0015020">
    <property type="term" value="F:glucuronosyltransferase activity"/>
    <property type="evidence" value="ECO:0007669"/>
    <property type="project" value="TreeGrafter"/>
</dbReference>
<dbReference type="GO" id="GO:0035269">
    <property type="term" value="P:protein O-linked glycosylation via mannose"/>
    <property type="evidence" value="ECO:0007669"/>
    <property type="project" value="TreeGrafter"/>
</dbReference>
<evidence type="ECO:0000256" key="1">
    <source>
        <dbReference type="ARBA" id="ARBA00004606"/>
    </source>
</evidence>
<evidence type="ECO:0000256" key="4">
    <source>
        <dbReference type="ARBA" id="ARBA00022989"/>
    </source>
</evidence>
<name>A0A196SIJ4_BLAHN</name>
<dbReference type="GO" id="GO:0016020">
    <property type="term" value="C:membrane"/>
    <property type="evidence" value="ECO:0007669"/>
    <property type="project" value="UniProtKB-SubCell"/>
</dbReference>
<dbReference type="InterPro" id="IPR051292">
    <property type="entry name" value="Xyl/GlcA_transferase"/>
</dbReference>
<dbReference type="PANTHER" id="PTHR12270">
    <property type="entry name" value="GLYCOSYLTRANSFERASE-RELATED"/>
    <property type="match status" value="1"/>
</dbReference>
<reference evidence="9 10" key="1">
    <citation type="submission" date="2016-05" db="EMBL/GenBank/DDBJ databases">
        <title>Nuclear genome of Blastocystis sp. subtype 1 NandII.</title>
        <authorList>
            <person name="Gentekaki E."/>
            <person name="Curtis B."/>
            <person name="Stairs C."/>
            <person name="Eme L."/>
            <person name="Herman E."/>
            <person name="Klimes V."/>
            <person name="Arias M.C."/>
            <person name="Elias M."/>
            <person name="Hilliou F."/>
            <person name="Klute M."/>
            <person name="Malik S.-B."/>
            <person name="Pightling A."/>
            <person name="Rachubinski R."/>
            <person name="Salas D."/>
            <person name="Schlacht A."/>
            <person name="Suga H."/>
            <person name="Archibald J."/>
            <person name="Ball S.G."/>
            <person name="Clark G."/>
            <person name="Dacks J."/>
            <person name="Van Der Giezen M."/>
            <person name="Tsaousis A."/>
            <person name="Roger A."/>
        </authorList>
    </citation>
    <scope>NUCLEOTIDE SEQUENCE [LARGE SCALE GENOMIC DNA]</scope>
    <source>
        <strain evidence="10">ATCC 50177 / NandII</strain>
    </source>
</reference>
<evidence type="ECO:0000313" key="10">
    <source>
        <dbReference type="Proteomes" id="UP000078348"/>
    </source>
</evidence>
<organism evidence="9 10">
    <name type="scientific">Blastocystis sp. subtype 1 (strain ATCC 50177 / NandII)</name>
    <dbReference type="NCBI Taxonomy" id="478820"/>
    <lineage>
        <taxon>Eukaryota</taxon>
        <taxon>Sar</taxon>
        <taxon>Stramenopiles</taxon>
        <taxon>Bigyra</taxon>
        <taxon>Opalozoa</taxon>
        <taxon>Opalinata</taxon>
        <taxon>Blastocystidae</taxon>
        <taxon>Blastocystis</taxon>
    </lineage>
</organism>
<gene>
    <name evidence="9" type="ORF">AV274_2318</name>
</gene>
<keyword evidence="10" id="KW-1185">Reference proteome</keyword>
<evidence type="ECO:0000256" key="6">
    <source>
        <dbReference type="ARBA" id="ARBA00023180"/>
    </source>
</evidence>
<evidence type="ECO:0000256" key="7">
    <source>
        <dbReference type="SAM" id="MobiDB-lite"/>
    </source>
</evidence>
<dbReference type="PANTHER" id="PTHR12270:SF52">
    <property type="entry name" value="GLYCOSYLTRANSFERASE-LIKE PROTEIN GNT13-RELATED"/>
    <property type="match status" value="1"/>
</dbReference>
<evidence type="ECO:0000256" key="2">
    <source>
        <dbReference type="ARBA" id="ARBA00022692"/>
    </source>
</evidence>
<feature type="region of interest" description="Disordered" evidence="7">
    <location>
        <begin position="53"/>
        <end position="72"/>
    </location>
</feature>
<dbReference type="GO" id="GO:0042285">
    <property type="term" value="F:xylosyltransferase activity"/>
    <property type="evidence" value="ECO:0007669"/>
    <property type="project" value="TreeGrafter"/>
</dbReference>
<evidence type="ECO:0000256" key="8">
    <source>
        <dbReference type="SAM" id="Phobius"/>
    </source>
</evidence>
<dbReference type="OrthoDB" id="205012at2759"/>
<accession>A0A196SIJ4</accession>
<keyword evidence="4 8" id="KW-1133">Transmembrane helix</keyword>
<keyword evidence="3" id="KW-0735">Signal-anchor</keyword>
<feature type="compositionally biased region" description="Low complexity" evidence="7">
    <location>
        <begin position="62"/>
        <end position="72"/>
    </location>
</feature>
<dbReference type="AlphaFoldDB" id="A0A196SIJ4"/>
<keyword evidence="6" id="KW-0325">Glycoprotein</keyword>
<evidence type="ECO:0000313" key="9">
    <source>
        <dbReference type="EMBL" id="OAO16002.1"/>
    </source>
</evidence>
<evidence type="ECO:0000256" key="3">
    <source>
        <dbReference type="ARBA" id="ARBA00022968"/>
    </source>
</evidence>
<keyword evidence="9" id="KW-0808">Transferase</keyword>
<feature type="transmembrane region" description="Helical" evidence="8">
    <location>
        <begin position="12"/>
        <end position="29"/>
    </location>
</feature>
<protein>
    <submittedName>
        <fullName evidence="9">Glycosyltransferase-like protein LARGE2</fullName>
    </submittedName>
</protein>
<dbReference type="Pfam" id="PF13896">
    <property type="entry name" value="Glyco_transf_49"/>
    <property type="match status" value="1"/>
</dbReference>
<comment type="caution">
    <text evidence="9">The sequence shown here is derived from an EMBL/GenBank/DDBJ whole genome shotgun (WGS) entry which is preliminary data.</text>
</comment>
<sequence>MKLGGNCFSVRKGLLLILFILSSFFIFNLRRSFRTYGLSAELLRIVKGSPSQQQHTVHMREPISPSKPLSSVSSSPYDVTFVSQGSLNRWGFMLEIAQMWEGPMSIVYYIAPEQVAEFKHLYQTSSLRPNMKVNYVVQEDPLLYPVNKLRNMAIAQVETTHFYLSDMDVWPSPSTYRAIITLPKSALEDDHLAIIVPAYQIYMGKCSSFENCTRMYHSLYPRTKQQLRSCLNKKACQTFRPGEHLHDYYRSDWFFTQSDLLDVSCLASDTQEPYVVVKRHPGLPRFNESFVNYAYNKVQWLEHLRYVGYRYSILSNGYSVDIPHPPSTYRQKFFKQLKETRIFPMYDTYYDFLRVLNQTVEKKEVLHLCKHAYLNPRRVYYSSKK</sequence>
<keyword evidence="2 8" id="KW-0812">Transmembrane</keyword>
<dbReference type="EMBL" id="LXWW01000106">
    <property type="protein sequence ID" value="OAO16002.1"/>
    <property type="molecule type" value="Genomic_DNA"/>
</dbReference>
<evidence type="ECO:0000256" key="5">
    <source>
        <dbReference type="ARBA" id="ARBA00023136"/>
    </source>
</evidence>
<dbReference type="Proteomes" id="UP000078348">
    <property type="component" value="Unassembled WGS sequence"/>
</dbReference>
<proteinExistence type="predicted"/>